<feature type="compositionally biased region" description="Basic and acidic residues" evidence="8">
    <location>
        <begin position="1072"/>
        <end position="1083"/>
    </location>
</feature>
<keyword evidence="5 7" id="KW-0802">TPR repeat</keyword>
<feature type="compositionally biased region" description="Polar residues" evidence="8">
    <location>
        <begin position="1084"/>
        <end position="1103"/>
    </location>
</feature>
<dbReference type="GeneID" id="37034728"/>
<feature type="compositionally biased region" description="Basic residues" evidence="8">
    <location>
        <begin position="376"/>
        <end position="385"/>
    </location>
</feature>
<reference evidence="9 10" key="1">
    <citation type="journal article" date="2018" name="Mol. Biol. Evol.">
        <title>Broad Genomic Sampling Reveals a Smut Pathogenic Ancestry of the Fungal Clade Ustilaginomycotina.</title>
        <authorList>
            <person name="Kijpornyongpan T."/>
            <person name="Mondo S.J."/>
            <person name="Barry K."/>
            <person name="Sandor L."/>
            <person name="Lee J."/>
            <person name="Lipzen A."/>
            <person name="Pangilinan J."/>
            <person name="LaButti K."/>
            <person name="Hainaut M."/>
            <person name="Henrissat B."/>
            <person name="Grigoriev I.V."/>
            <person name="Spatafora J.W."/>
            <person name="Aime M.C."/>
        </authorList>
    </citation>
    <scope>NUCLEOTIDE SEQUENCE [LARGE SCALE GENOMIC DNA]</scope>
    <source>
        <strain evidence="9 10">MCA 4658</strain>
    </source>
</reference>
<dbReference type="GO" id="GO:0016567">
    <property type="term" value="P:protein ubiquitination"/>
    <property type="evidence" value="ECO:0007669"/>
    <property type="project" value="TreeGrafter"/>
</dbReference>
<dbReference type="PROSITE" id="PS50005">
    <property type="entry name" value="TPR"/>
    <property type="match status" value="3"/>
</dbReference>
<feature type="region of interest" description="Disordered" evidence="8">
    <location>
        <begin position="446"/>
        <end position="517"/>
    </location>
</feature>
<feature type="region of interest" description="Disordered" evidence="8">
    <location>
        <begin position="375"/>
        <end position="407"/>
    </location>
</feature>
<dbReference type="GO" id="GO:0005737">
    <property type="term" value="C:cytoplasm"/>
    <property type="evidence" value="ECO:0007669"/>
    <property type="project" value="TreeGrafter"/>
</dbReference>
<keyword evidence="6" id="KW-0131">Cell cycle</keyword>
<feature type="repeat" description="TPR" evidence="7">
    <location>
        <begin position="981"/>
        <end position="1014"/>
    </location>
</feature>
<evidence type="ECO:0000256" key="1">
    <source>
        <dbReference type="ARBA" id="ARBA00022618"/>
    </source>
</evidence>
<evidence type="ECO:0000256" key="4">
    <source>
        <dbReference type="ARBA" id="ARBA00022786"/>
    </source>
</evidence>
<organism evidence="9 10">
    <name type="scientific">Ceraceosorus guamensis</name>
    <dbReference type="NCBI Taxonomy" id="1522189"/>
    <lineage>
        <taxon>Eukaryota</taxon>
        <taxon>Fungi</taxon>
        <taxon>Dikarya</taxon>
        <taxon>Basidiomycota</taxon>
        <taxon>Ustilaginomycotina</taxon>
        <taxon>Exobasidiomycetes</taxon>
        <taxon>Ceraceosorales</taxon>
        <taxon>Ceraceosoraceae</taxon>
        <taxon>Ceraceosorus</taxon>
    </lineage>
</organism>
<keyword evidence="3" id="KW-0498">Mitosis</keyword>
<evidence type="ECO:0000256" key="3">
    <source>
        <dbReference type="ARBA" id="ARBA00022776"/>
    </source>
</evidence>
<dbReference type="GO" id="GO:0045842">
    <property type="term" value="P:positive regulation of mitotic metaphase/anaphase transition"/>
    <property type="evidence" value="ECO:0007669"/>
    <property type="project" value="TreeGrafter"/>
</dbReference>
<evidence type="ECO:0000256" key="7">
    <source>
        <dbReference type="PROSITE-ProRule" id="PRU00339"/>
    </source>
</evidence>
<feature type="repeat" description="TPR" evidence="7">
    <location>
        <begin position="947"/>
        <end position="980"/>
    </location>
</feature>
<feature type="compositionally biased region" description="Basic and acidic residues" evidence="8">
    <location>
        <begin position="242"/>
        <end position="254"/>
    </location>
</feature>
<feature type="compositionally biased region" description="Basic and acidic residues" evidence="8">
    <location>
        <begin position="386"/>
        <end position="399"/>
    </location>
</feature>
<dbReference type="GO" id="GO:0031145">
    <property type="term" value="P:anaphase-promoting complex-dependent catabolic process"/>
    <property type="evidence" value="ECO:0007669"/>
    <property type="project" value="TreeGrafter"/>
</dbReference>
<dbReference type="InParanoid" id="A0A316W6X2"/>
<evidence type="ECO:0000313" key="9">
    <source>
        <dbReference type="EMBL" id="PWN45589.1"/>
    </source>
</evidence>
<accession>A0A316W6X2</accession>
<dbReference type="Pfam" id="PF13181">
    <property type="entry name" value="TPR_8"/>
    <property type="match status" value="1"/>
</dbReference>
<dbReference type="EMBL" id="KZ819354">
    <property type="protein sequence ID" value="PWN45589.1"/>
    <property type="molecule type" value="Genomic_DNA"/>
</dbReference>
<keyword evidence="2" id="KW-0677">Repeat</keyword>
<keyword evidence="1" id="KW-0132">Cell division</keyword>
<dbReference type="Pfam" id="PF13424">
    <property type="entry name" value="TPR_12"/>
    <property type="match status" value="1"/>
</dbReference>
<gene>
    <name evidence="9" type="ORF">IE81DRAFT_319876</name>
</gene>
<sequence length="1112" mass="121057">MSPSSSSARDARAGPSKAPPRRTTRQQSQSAAASASARPSTTVQGAATSASASRDSISAGPRPASASRRRVQDDQPLQGAFMTPPNGAAAPRIAGLGRGGDMMNSSDAHSRGAGSDPSTSISGWTVDPSRGGAGMSTLDPFHRTSPSTNLPAPSGAKANRFSNLRASANARINAERNADGSLSAAGDSDEADGSGLLGLSPAMHLKFAAKRTVARAREIGDLGLGSASNGSARNWEESSAIDENHGNSKAHNTDQEESAAQAAAISADGSIIIHPESGPAEENLQAAGLPDVREADDDELSAMQGDRLEMMLHRMRRWRHDAASHFLFDTAIFWGDKILHLESGTTAWNDAFHLATYYFLSHRYAQAEHLLMNPLRRNKARRKDKTRQDHRSSSREKAASDPLGEALRATRCSSRLPKHLLSPHRNTASSAGVDFPEWHLQSDHLTHTADDEMDENDAVDGRKRKERAFTVSGTGTGSESDDGAPAELRTPQRDPKSSTDLGSGSRDTASREQLPDSGYEEIFDVAEDVPAPDGPTLAKESAQCRWLAAQCMARQGKYHEALDVLSGWKEDALDKDGESKACVSSLRFGDIQWLLRPPFPLSRAEKYGFKAPSVDGCIKLSSSKWHLRGQISMRLDEKDQAKLSFMRALSLDVRNFDAFSALIDGNLLGAEEQWEFVRGLEFVAQAGGDEASVEAHEMVRLLYYTRLNKLGRLHAKETALARKKLLSAYPLQNNADVLLSLAESLFVQMRFQDCHTVTKRILDISRDHQATLPLHISTFFQLPHLRPALFLLAHHLSDTDPTLPAAWYAVGMWYACASRWLEARRYFSKSVHLDARFAYGWIAFAHTFALEGESDQAVTSYSTAGRHFPSSHLPTLFIGMEHLHQGNLTLAKLFLDASAKLWNEDPLLLNEFGVVAFHNGNLSEAVEHFVKALQLAEQAQQPAREWTATHLNLGLAHHRLDNATLAAKSFRRVLQLDPFNAEAYTGLGMASHRNGQISSAIGYYHSALSIEPRDAHTTQLLDLALQENALADPLGAGGGLSAQLADELQLGDHAIDRGGSMTQRQDFDDTPAVDRTDTRRNSESSRQLGTSSNSALRQEQDSVSMEMDASDA</sequence>
<dbReference type="OrthoDB" id="10006270at2759"/>
<feature type="compositionally biased region" description="Polar residues" evidence="8">
    <location>
        <begin position="498"/>
        <end position="507"/>
    </location>
</feature>
<feature type="region of interest" description="Disordered" evidence="8">
    <location>
        <begin position="1"/>
        <end position="159"/>
    </location>
</feature>
<dbReference type="RefSeq" id="XP_025372749.1">
    <property type="nucleotide sequence ID" value="XM_025512858.1"/>
</dbReference>
<proteinExistence type="predicted"/>
<name>A0A316W6X2_9BASI</name>
<dbReference type="Proteomes" id="UP000245783">
    <property type="component" value="Unassembled WGS sequence"/>
</dbReference>
<dbReference type="PANTHER" id="PTHR12558">
    <property type="entry name" value="CELL DIVISION CYCLE 16,23,27"/>
    <property type="match status" value="1"/>
</dbReference>
<keyword evidence="4" id="KW-0833">Ubl conjugation pathway</keyword>
<dbReference type="Gene3D" id="1.25.40.10">
    <property type="entry name" value="Tetratricopeptide repeat domain"/>
    <property type="match status" value="2"/>
</dbReference>
<dbReference type="InterPro" id="IPR011990">
    <property type="entry name" value="TPR-like_helical_dom_sf"/>
</dbReference>
<keyword evidence="10" id="KW-1185">Reference proteome</keyword>
<dbReference type="STRING" id="1522189.A0A316W6X2"/>
<evidence type="ECO:0000256" key="6">
    <source>
        <dbReference type="ARBA" id="ARBA00023306"/>
    </source>
</evidence>
<dbReference type="InterPro" id="IPR019734">
    <property type="entry name" value="TPR_rpt"/>
</dbReference>
<evidence type="ECO:0000256" key="8">
    <source>
        <dbReference type="SAM" id="MobiDB-lite"/>
    </source>
</evidence>
<dbReference type="GO" id="GO:0005680">
    <property type="term" value="C:anaphase-promoting complex"/>
    <property type="evidence" value="ECO:0007669"/>
    <property type="project" value="TreeGrafter"/>
</dbReference>
<feature type="repeat" description="TPR" evidence="7">
    <location>
        <begin position="906"/>
        <end position="939"/>
    </location>
</feature>
<dbReference type="SUPFAM" id="SSF48452">
    <property type="entry name" value="TPR-like"/>
    <property type="match status" value="1"/>
</dbReference>
<protein>
    <submittedName>
        <fullName evidence="9">TPR-like protein</fullName>
    </submittedName>
</protein>
<feature type="compositionally biased region" description="Low complexity" evidence="8">
    <location>
        <begin position="25"/>
        <end position="42"/>
    </location>
</feature>
<dbReference type="PANTHER" id="PTHR12558:SF9">
    <property type="entry name" value="CELL DIVISION CYCLE PROTEIN 16 HOMOLOG"/>
    <property type="match status" value="1"/>
</dbReference>
<evidence type="ECO:0000256" key="5">
    <source>
        <dbReference type="ARBA" id="ARBA00022803"/>
    </source>
</evidence>
<dbReference type="AlphaFoldDB" id="A0A316W6X2"/>
<evidence type="ECO:0000256" key="2">
    <source>
        <dbReference type="ARBA" id="ARBA00022737"/>
    </source>
</evidence>
<feature type="compositionally biased region" description="Polar residues" evidence="8">
    <location>
        <begin position="43"/>
        <end position="56"/>
    </location>
</feature>
<feature type="region of interest" description="Disordered" evidence="8">
    <location>
        <begin position="222"/>
        <end position="257"/>
    </location>
</feature>
<feature type="region of interest" description="Disordered" evidence="8">
    <location>
        <begin position="1057"/>
        <end position="1112"/>
    </location>
</feature>
<feature type="compositionally biased region" description="Low complexity" evidence="8">
    <location>
        <begin position="1"/>
        <end position="16"/>
    </location>
</feature>
<evidence type="ECO:0000313" key="10">
    <source>
        <dbReference type="Proteomes" id="UP000245783"/>
    </source>
</evidence>
<dbReference type="GO" id="GO:0051301">
    <property type="term" value="P:cell division"/>
    <property type="evidence" value="ECO:0007669"/>
    <property type="project" value="UniProtKB-KW"/>
</dbReference>
<dbReference type="SMART" id="SM00028">
    <property type="entry name" value="TPR"/>
    <property type="match status" value="7"/>
</dbReference>